<dbReference type="SUPFAM" id="SSF53448">
    <property type="entry name" value="Nucleotide-diphospho-sugar transferases"/>
    <property type="match status" value="1"/>
</dbReference>
<name>A0A923NLP2_9FIRM</name>
<dbReference type="AlphaFoldDB" id="A0A923NLP2"/>
<proteinExistence type="predicted"/>
<dbReference type="EMBL" id="JACRYT010000001">
    <property type="protein sequence ID" value="MBC6678353.1"/>
    <property type="molecule type" value="Genomic_DNA"/>
</dbReference>
<dbReference type="SUPFAM" id="SSF53335">
    <property type="entry name" value="S-adenosyl-L-methionine-dependent methyltransferases"/>
    <property type="match status" value="1"/>
</dbReference>
<feature type="domain" description="Methyltransferase FkbM" evidence="2">
    <location>
        <begin position="590"/>
        <end position="724"/>
    </location>
</feature>
<dbReference type="PANTHER" id="PTHR43630:SF2">
    <property type="entry name" value="GLYCOSYLTRANSFERASE"/>
    <property type="match status" value="1"/>
</dbReference>
<reference evidence="3" key="1">
    <citation type="submission" date="2020-08" db="EMBL/GenBank/DDBJ databases">
        <title>Genome public.</title>
        <authorList>
            <person name="Liu C."/>
            <person name="Sun Q."/>
        </authorList>
    </citation>
    <scope>NUCLEOTIDE SEQUENCE</scope>
    <source>
        <strain evidence="3">BX12</strain>
    </source>
</reference>
<dbReference type="InterPro" id="IPR006342">
    <property type="entry name" value="FkbM_mtfrase"/>
</dbReference>
<keyword evidence="4" id="KW-1185">Reference proteome</keyword>
<sequence length="772" mass="89297">MTVKLSQCMIVKNEETNIRKALSWAKDIAFEQIVVDTGSTDRTVEIAEEMGAKIYHFEWIDDFSAAKNYAIEQAKGSWIAFLDADEYMEPEAARKLLQLLERIEAEPDKTKAPNLIRQPWIQLDDHGKMFASSAQDRFFENNGIRYQNRIHEQLFCSSPNQELRAYLTGMDMAIYHTGYAKEAYARTQKAQRNIELLERELEQDPKNYMNWRYLGDSYLLEGKIQEALNAWEICAGSPDSPELRIARISAASNLMRFYMQTDLKEQELLTLYQTFSQYEKDIEDIEYWMGCYCMRKQCWREAVAHLSKTLDLLEEKKISSMCYAAGKVPEIYQDLVRACEASGDPAGAVRFASVSLNMQSRQEPLLTALLRIFQKHGESPDGVFGFLTKLYDFQDPRETLFVLKCARLAAFRSLEDRLLERLDEKTRQDLLPATSAESWRTYETLFPQLPVRNSQDAHLARLAAFLRRQTPEELLAYLQLRLRQLREENEQNYVNYCASFHQIPFWGTLDPDTENWNVLQRRAAALQSRLEDWIGLYTRLADHASRQTLLALLENWINLDYRLPAQVRDYGCPYFDLDRMSHGEDAVLVDVGAHKGETVQNFVKLFGERYRSIYCYECNPNLLEPLQEALQSLDRIVISTSAVGSRRSEGEFLLSEDNDLLSALWLPDPDSESSFETSELVSVVPLDEEIAEPVSILKINVCGMEEEVLKGAANHIRKDRPLLALAAFYRYDQLPDLMDTVLEICPDYRFYLRHYGGNLVPTDYVLYAQCDR</sequence>
<dbReference type="InterPro" id="IPR029063">
    <property type="entry name" value="SAM-dependent_MTases_sf"/>
</dbReference>
<evidence type="ECO:0000259" key="1">
    <source>
        <dbReference type="Pfam" id="PF00535"/>
    </source>
</evidence>
<keyword evidence="3" id="KW-0489">Methyltransferase</keyword>
<dbReference type="RefSeq" id="WP_187301550.1">
    <property type="nucleotide sequence ID" value="NZ_JACRYT010000001.1"/>
</dbReference>
<dbReference type="Gene3D" id="1.25.40.10">
    <property type="entry name" value="Tetratricopeptide repeat domain"/>
    <property type="match status" value="1"/>
</dbReference>
<dbReference type="InterPro" id="IPR001173">
    <property type="entry name" value="Glyco_trans_2-like"/>
</dbReference>
<dbReference type="Pfam" id="PF05050">
    <property type="entry name" value="Methyltransf_21"/>
    <property type="match status" value="1"/>
</dbReference>
<dbReference type="GO" id="GO:0032259">
    <property type="term" value="P:methylation"/>
    <property type="evidence" value="ECO:0007669"/>
    <property type="project" value="UniProtKB-KW"/>
</dbReference>
<dbReference type="CDD" id="cd02511">
    <property type="entry name" value="Beta4Glucosyltransferase"/>
    <property type="match status" value="1"/>
</dbReference>
<dbReference type="Gene3D" id="3.90.550.10">
    <property type="entry name" value="Spore Coat Polysaccharide Biosynthesis Protein SpsA, Chain A"/>
    <property type="match status" value="1"/>
</dbReference>
<protein>
    <submittedName>
        <fullName evidence="3">FkbM family methyltransferase</fullName>
    </submittedName>
</protein>
<dbReference type="SUPFAM" id="SSF48452">
    <property type="entry name" value="TPR-like"/>
    <property type="match status" value="1"/>
</dbReference>
<dbReference type="Pfam" id="PF00535">
    <property type="entry name" value="Glycos_transf_2"/>
    <property type="match status" value="1"/>
</dbReference>
<organism evidence="3 4">
    <name type="scientific">Zhenpiania hominis</name>
    <dbReference type="NCBI Taxonomy" id="2763644"/>
    <lineage>
        <taxon>Bacteria</taxon>
        <taxon>Bacillati</taxon>
        <taxon>Bacillota</taxon>
        <taxon>Clostridia</taxon>
        <taxon>Peptostreptococcales</taxon>
        <taxon>Anaerovoracaceae</taxon>
        <taxon>Zhenpiania</taxon>
    </lineage>
</organism>
<dbReference type="InterPro" id="IPR011990">
    <property type="entry name" value="TPR-like_helical_dom_sf"/>
</dbReference>
<dbReference type="PANTHER" id="PTHR43630">
    <property type="entry name" value="POLY-BETA-1,6-N-ACETYL-D-GLUCOSAMINE SYNTHASE"/>
    <property type="match status" value="1"/>
</dbReference>
<evidence type="ECO:0000259" key="2">
    <source>
        <dbReference type="Pfam" id="PF05050"/>
    </source>
</evidence>
<dbReference type="GO" id="GO:0008168">
    <property type="term" value="F:methyltransferase activity"/>
    <property type="evidence" value="ECO:0007669"/>
    <property type="project" value="UniProtKB-KW"/>
</dbReference>
<dbReference type="InterPro" id="IPR029044">
    <property type="entry name" value="Nucleotide-diphossugar_trans"/>
</dbReference>
<dbReference type="Proteomes" id="UP000602647">
    <property type="component" value="Unassembled WGS sequence"/>
</dbReference>
<evidence type="ECO:0000313" key="3">
    <source>
        <dbReference type="EMBL" id="MBC6678353.1"/>
    </source>
</evidence>
<keyword evidence="3" id="KW-0808">Transferase</keyword>
<feature type="domain" description="Glycosyltransferase 2-like" evidence="1">
    <location>
        <begin position="8"/>
        <end position="104"/>
    </location>
</feature>
<gene>
    <name evidence="3" type="ORF">H9L42_00715</name>
</gene>
<dbReference type="NCBIfam" id="TIGR01444">
    <property type="entry name" value="fkbM_fam"/>
    <property type="match status" value="1"/>
</dbReference>
<accession>A0A923NLP2</accession>
<dbReference type="Gene3D" id="3.40.50.150">
    <property type="entry name" value="Vaccinia Virus protein VP39"/>
    <property type="match status" value="1"/>
</dbReference>
<comment type="caution">
    <text evidence="3">The sequence shown here is derived from an EMBL/GenBank/DDBJ whole genome shotgun (WGS) entry which is preliminary data.</text>
</comment>
<evidence type="ECO:0000313" key="4">
    <source>
        <dbReference type="Proteomes" id="UP000602647"/>
    </source>
</evidence>